<reference evidence="2 3" key="1">
    <citation type="submission" date="2019-01" db="EMBL/GenBank/DDBJ databases">
        <title>A draft genome assembly of the solar-powered sea slug Elysia chlorotica.</title>
        <authorList>
            <person name="Cai H."/>
            <person name="Li Q."/>
            <person name="Fang X."/>
            <person name="Li J."/>
            <person name="Curtis N.E."/>
            <person name="Altenburger A."/>
            <person name="Shibata T."/>
            <person name="Feng M."/>
            <person name="Maeda T."/>
            <person name="Schwartz J.A."/>
            <person name="Shigenobu S."/>
            <person name="Lundholm N."/>
            <person name="Nishiyama T."/>
            <person name="Yang H."/>
            <person name="Hasebe M."/>
            <person name="Li S."/>
            <person name="Pierce S.K."/>
            <person name="Wang J."/>
        </authorList>
    </citation>
    <scope>NUCLEOTIDE SEQUENCE [LARGE SCALE GENOMIC DNA]</scope>
    <source>
        <strain evidence="2">EC2010</strain>
        <tissue evidence="2">Whole organism of an adult</tissue>
    </source>
</reference>
<evidence type="ECO:0000313" key="3">
    <source>
        <dbReference type="Proteomes" id="UP000271974"/>
    </source>
</evidence>
<dbReference type="Proteomes" id="UP000271974">
    <property type="component" value="Unassembled WGS sequence"/>
</dbReference>
<protein>
    <submittedName>
        <fullName evidence="2">Uncharacterized protein</fullName>
    </submittedName>
</protein>
<keyword evidence="3" id="KW-1185">Reference proteome</keyword>
<evidence type="ECO:0000256" key="1">
    <source>
        <dbReference type="SAM" id="MobiDB-lite"/>
    </source>
</evidence>
<dbReference type="AlphaFoldDB" id="A0A433TUQ2"/>
<feature type="non-terminal residue" evidence="2">
    <location>
        <position position="159"/>
    </location>
</feature>
<organism evidence="2 3">
    <name type="scientific">Elysia chlorotica</name>
    <name type="common">Eastern emerald elysia</name>
    <name type="synonym">Sea slug</name>
    <dbReference type="NCBI Taxonomy" id="188477"/>
    <lineage>
        <taxon>Eukaryota</taxon>
        <taxon>Metazoa</taxon>
        <taxon>Spiralia</taxon>
        <taxon>Lophotrochozoa</taxon>
        <taxon>Mollusca</taxon>
        <taxon>Gastropoda</taxon>
        <taxon>Heterobranchia</taxon>
        <taxon>Euthyneura</taxon>
        <taxon>Panpulmonata</taxon>
        <taxon>Sacoglossa</taxon>
        <taxon>Placobranchoidea</taxon>
        <taxon>Plakobranchidae</taxon>
        <taxon>Elysia</taxon>
    </lineage>
</organism>
<proteinExistence type="predicted"/>
<gene>
    <name evidence="2" type="ORF">EGW08_006911</name>
</gene>
<dbReference type="STRING" id="188477.A0A433TUQ2"/>
<comment type="caution">
    <text evidence="2">The sequence shown here is derived from an EMBL/GenBank/DDBJ whole genome shotgun (WGS) entry which is preliminary data.</text>
</comment>
<evidence type="ECO:0000313" key="2">
    <source>
        <dbReference type="EMBL" id="RUS85310.1"/>
    </source>
</evidence>
<name>A0A433TUQ2_ELYCH</name>
<feature type="compositionally biased region" description="Polar residues" evidence="1">
    <location>
        <begin position="85"/>
        <end position="98"/>
    </location>
</feature>
<feature type="region of interest" description="Disordered" evidence="1">
    <location>
        <begin position="47"/>
        <end position="98"/>
    </location>
</feature>
<sequence>DPNAGWGGPNQGQTQLNVVTTIFPVHTTQSGPFTHNTPGGFANTTMTGASGHAQQPQGYAGMGKAGGYNPQQMAAYNGYPPTPNTPGSNQPAMSASGPTNDFTAPPGALSAAAYVAAAATATATATATASMVAIQEQQNQQHMNINMQMNMNNQFGPGM</sequence>
<feature type="compositionally biased region" description="Polar residues" evidence="1">
    <location>
        <begin position="47"/>
        <end position="57"/>
    </location>
</feature>
<accession>A0A433TUQ2</accession>
<dbReference type="EMBL" id="RQTK01000174">
    <property type="protein sequence ID" value="RUS85310.1"/>
    <property type="molecule type" value="Genomic_DNA"/>
</dbReference>
<dbReference type="OrthoDB" id="27975at2759"/>
<feature type="non-terminal residue" evidence="2">
    <location>
        <position position="1"/>
    </location>
</feature>